<reference evidence="2" key="2">
    <citation type="submission" date="2023-06" db="EMBL/GenBank/DDBJ databases">
        <authorList>
            <consortium name="Lawrence Berkeley National Laboratory"/>
            <person name="Haridas S."/>
            <person name="Hensen N."/>
            <person name="Bonometti L."/>
            <person name="Westerberg I."/>
            <person name="Brannstrom I.O."/>
            <person name="Guillou S."/>
            <person name="Cros-Aarteil S."/>
            <person name="Calhoun S."/>
            <person name="Kuo A."/>
            <person name="Mondo S."/>
            <person name="Pangilinan J."/>
            <person name="Riley R."/>
            <person name="Labutti K."/>
            <person name="Andreopoulos B."/>
            <person name="Lipzen A."/>
            <person name="Chen C."/>
            <person name="Yanf M."/>
            <person name="Daum C."/>
            <person name="Ng V."/>
            <person name="Clum A."/>
            <person name="Steindorff A."/>
            <person name="Ohm R."/>
            <person name="Martin F."/>
            <person name="Silar P."/>
            <person name="Natvig D."/>
            <person name="Lalanne C."/>
            <person name="Gautier V."/>
            <person name="Ament-Velasquez S.L."/>
            <person name="Kruys A."/>
            <person name="Hutchinson M.I."/>
            <person name="Powell A.J."/>
            <person name="Barry K."/>
            <person name="Miller A.N."/>
            <person name="Grigoriev I.V."/>
            <person name="Debuchy R."/>
            <person name="Gladieux P."/>
            <person name="Thoren M.H."/>
            <person name="Johannesson H."/>
        </authorList>
    </citation>
    <scope>NUCLEOTIDE SEQUENCE</scope>
    <source>
        <strain evidence="2">SMH4131-1</strain>
    </source>
</reference>
<feature type="region of interest" description="Disordered" evidence="1">
    <location>
        <begin position="1"/>
        <end position="63"/>
    </location>
</feature>
<feature type="compositionally biased region" description="Low complexity" evidence="1">
    <location>
        <begin position="1"/>
        <end position="12"/>
    </location>
</feature>
<gene>
    <name evidence="2" type="ORF">B0T19DRAFT_468472</name>
</gene>
<evidence type="ECO:0000313" key="3">
    <source>
        <dbReference type="Proteomes" id="UP001286456"/>
    </source>
</evidence>
<dbReference type="EMBL" id="JAUEPO010000006">
    <property type="protein sequence ID" value="KAK3320246.1"/>
    <property type="molecule type" value="Genomic_DNA"/>
</dbReference>
<proteinExistence type="predicted"/>
<keyword evidence="3" id="KW-1185">Reference proteome</keyword>
<evidence type="ECO:0000313" key="2">
    <source>
        <dbReference type="EMBL" id="KAK3320246.1"/>
    </source>
</evidence>
<comment type="caution">
    <text evidence="2">The sequence shown here is derived from an EMBL/GenBank/DDBJ whole genome shotgun (WGS) entry which is preliminary data.</text>
</comment>
<protein>
    <submittedName>
        <fullName evidence="2">Uncharacterized protein</fullName>
    </submittedName>
</protein>
<sequence>MSSSDSESESFSPHTPAGRHRSARNINRPRVSYKPPGFPIDLEPVSPGPHIRPHLRPENRPDAQLGLEAFARVGEGFQQPKPSKPQPAPKPKPQNRLASRAFINDWNSLVADFRGVQDRPNNLNFNRPVLNPNHLHLDFAAVRNADNANLAPALQKAGSFGFPVTLPVENANNFNMNLAPAVQNANRFDSASPARSHPAQPAPPVPQPIPLPRTGYWQAVNYNKAMSSLKQADLLSVQRYLRRMKHDRIADVARQRAVETQRLNELDWMLQWDVPTIAAHISQQLDGSITPREEVDPLSPAYLPPLLTHPRQPFTPLPGIYTTLPLLRQERIDHAITVKGSSLGALGSLYPNATFLLCRAPPTARGNNTVRFAGHALRQLALTHTQADRRADWVLSLRRRDWPSGGVALVDAETRAAIREVVRSLGRMACEEIHELPMPAAGQPRMWKVMRAYVSPDGGATNVPVADRERYMLARSGLVEPDPFDQQRMEHMEPR</sequence>
<reference evidence="2" key="1">
    <citation type="journal article" date="2023" name="Mol. Phylogenet. Evol.">
        <title>Genome-scale phylogeny and comparative genomics of the fungal order Sordariales.</title>
        <authorList>
            <person name="Hensen N."/>
            <person name="Bonometti L."/>
            <person name="Westerberg I."/>
            <person name="Brannstrom I.O."/>
            <person name="Guillou S."/>
            <person name="Cros-Aarteil S."/>
            <person name="Calhoun S."/>
            <person name="Haridas S."/>
            <person name="Kuo A."/>
            <person name="Mondo S."/>
            <person name="Pangilinan J."/>
            <person name="Riley R."/>
            <person name="LaButti K."/>
            <person name="Andreopoulos B."/>
            <person name="Lipzen A."/>
            <person name="Chen C."/>
            <person name="Yan M."/>
            <person name="Daum C."/>
            <person name="Ng V."/>
            <person name="Clum A."/>
            <person name="Steindorff A."/>
            <person name="Ohm R.A."/>
            <person name="Martin F."/>
            <person name="Silar P."/>
            <person name="Natvig D.O."/>
            <person name="Lalanne C."/>
            <person name="Gautier V."/>
            <person name="Ament-Velasquez S.L."/>
            <person name="Kruys A."/>
            <person name="Hutchinson M.I."/>
            <person name="Powell A.J."/>
            <person name="Barry K."/>
            <person name="Miller A.N."/>
            <person name="Grigoriev I.V."/>
            <person name="Debuchy R."/>
            <person name="Gladieux P."/>
            <person name="Hiltunen Thoren M."/>
            <person name="Johannesson H."/>
        </authorList>
    </citation>
    <scope>NUCLEOTIDE SEQUENCE</scope>
    <source>
        <strain evidence="2">SMH4131-1</strain>
    </source>
</reference>
<name>A0AAE0I854_9PEZI</name>
<organism evidence="2 3">
    <name type="scientific">Cercophora scortea</name>
    <dbReference type="NCBI Taxonomy" id="314031"/>
    <lineage>
        <taxon>Eukaryota</taxon>
        <taxon>Fungi</taxon>
        <taxon>Dikarya</taxon>
        <taxon>Ascomycota</taxon>
        <taxon>Pezizomycotina</taxon>
        <taxon>Sordariomycetes</taxon>
        <taxon>Sordariomycetidae</taxon>
        <taxon>Sordariales</taxon>
        <taxon>Lasiosphaeriaceae</taxon>
        <taxon>Cercophora</taxon>
    </lineage>
</organism>
<dbReference type="Proteomes" id="UP001286456">
    <property type="component" value="Unassembled WGS sequence"/>
</dbReference>
<feature type="region of interest" description="Disordered" evidence="1">
    <location>
        <begin position="188"/>
        <end position="209"/>
    </location>
</feature>
<feature type="compositionally biased region" description="Pro residues" evidence="1">
    <location>
        <begin position="200"/>
        <end position="209"/>
    </location>
</feature>
<accession>A0AAE0I854</accession>
<dbReference type="AlphaFoldDB" id="A0AAE0I854"/>
<evidence type="ECO:0000256" key="1">
    <source>
        <dbReference type="SAM" id="MobiDB-lite"/>
    </source>
</evidence>